<feature type="compositionally biased region" description="Basic and acidic residues" evidence="1">
    <location>
        <begin position="1"/>
        <end position="26"/>
    </location>
</feature>
<accession>A0A183HFL6</accession>
<feature type="compositionally biased region" description="Basic and acidic residues" evidence="1">
    <location>
        <begin position="133"/>
        <end position="144"/>
    </location>
</feature>
<evidence type="ECO:0000256" key="1">
    <source>
        <dbReference type="SAM" id="MobiDB-lite"/>
    </source>
</evidence>
<dbReference type="EMBL" id="UZAJ01005873">
    <property type="protein sequence ID" value="VDO46007.1"/>
    <property type="molecule type" value="Genomic_DNA"/>
</dbReference>
<organism evidence="4">
    <name type="scientific">Onchocerca flexuosa</name>
    <dbReference type="NCBI Taxonomy" id="387005"/>
    <lineage>
        <taxon>Eukaryota</taxon>
        <taxon>Metazoa</taxon>
        <taxon>Ecdysozoa</taxon>
        <taxon>Nematoda</taxon>
        <taxon>Chromadorea</taxon>
        <taxon>Rhabditida</taxon>
        <taxon>Spirurina</taxon>
        <taxon>Spiruromorpha</taxon>
        <taxon>Filarioidea</taxon>
        <taxon>Onchocercidae</taxon>
        <taxon>Onchocerca</taxon>
    </lineage>
</organism>
<reference evidence="2 3" key="2">
    <citation type="submission" date="2018-11" db="EMBL/GenBank/DDBJ databases">
        <authorList>
            <consortium name="Pathogen Informatics"/>
        </authorList>
    </citation>
    <scope>NUCLEOTIDE SEQUENCE [LARGE SCALE GENOMIC DNA]</scope>
</reference>
<reference evidence="4" key="1">
    <citation type="submission" date="2016-06" db="UniProtKB">
        <authorList>
            <consortium name="WormBaseParasite"/>
        </authorList>
    </citation>
    <scope>IDENTIFICATION</scope>
</reference>
<protein>
    <submittedName>
        <fullName evidence="4">Protein Ycf2-like</fullName>
    </submittedName>
</protein>
<dbReference type="Proteomes" id="UP000267606">
    <property type="component" value="Unassembled WGS sequence"/>
</dbReference>
<feature type="region of interest" description="Disordered" evidence="1">
    <location>
        <begin position="1"/>
        <end position="53"/>
    </location>
</feature>
<dbReference type="STRING" id="387005.A0A183HFL6"/>
<feature type="region of interest" description="Disordered" evidence="1">
    <location>
        <begin position="125"/>
        <end position="144"/>
    </location>
</feature>
<evidence type="ECO:0000313" key="3">
    <source>
        <dbReference type="Proteomes" id="UP000267606"/>
    </source>
</evidence>
<dbReference type="AlphaFoldDB" id="A0A183HFL6"/>
<name>A0A183HFL6_9BILA</name>
<gene>
    <name evidence="2" type="ORF">OFLC_LOCUS6278</name>
</gene>
<evidence type="ECO:0000313" key="4">
    <source>
        <dbReference type="WBParaSite" id="OFLC_0000627701-mRNA-1"/>
    </source>
</evidence>
<dbReference type="WBParaSite" id="OFLC_0000627701-mRNA-1">
    <property type="protein sequence ID" value="OFLC_0000627701-mRNA-1"/>
    <property type="gene ID" value="OFLC_0000627701"/>
</dbReference>
<proteinExistence type="predicted"/>
<evidence type="ECO:0000313" key="2">
    <source>
        <dbReference type="EMBL" id="VDO46007.1"/>
    </source>
</evidence>
<keyword evidence="3" id="KW-1185">Reference proteome</keyword>
<sequence length="182" mass="20701">MRVMKENEGSAINRKKDISDSGERSSLKSKGGRKQVEEMDEVSILGNPRSVSVDCQDDDMQMNEMNAKDCTDGDGDDQSRLSFRMKEKLHSLTGNIRHRTSQVAQVSNIFFKILDKTQMVDEIMRESDDDDGGEKSLEDIETRKEHRPSLMSLIGLQVSPSNKCFEILLKTALKSNKFFEYL</sequence>